<protein>
    <recommendedName>
        <fullName evidence="5">Coiled-coil domain containing 36</fullName>
    </recommendedName>
</protein>
<feature type="region of interest" description="Disordered" evidence="2">
    <location>
        <begin position="306"/>
        <end position="346"/>
    </location>
</feature>
<dbReference type="OMA" id="LAKECQH"/>
<dbReference type="GO" id="GO:0000794">
    <property type="term" value="C:condensed nuclear chromosome"/>
    <property type="evidence" value="ECO:0007669"/>
    <property type="project" value="TreeGrafter"/>
</dbReference>
<dbReference type="GO" id="GO:0007129">
    <property type="term" value="P:homologous chromosome pairing at meiosis"/>
    <property type="evidence" value="ECO:0007669"/>
    <property type="project" value="TreeGrafter"/>
</dbReference>
<dbReference type="GeneTree" id="ENSGT00980000198806"/>
<feature type="compositionally biased region" description="Low complexity" evidence="2">
    <location>
        <begin position="52"/>
        <end position="65"/>
    </location>
</feature>
<keyword evidence="4" id="KW-1185">Reference proteome</keyword>
<organism evidence="3 4">
    <name type="scientific">Amphiprion ocellaris</name>
    <name type="common">Clown anemonefish</name>
    <dbReference type="NCBI Taxonomy" id="80972"/>
    <lineage>
        <taxon>Eukaryota</taxon>
        <taxon>Metazoa</taxon>
        <taxon>Chordata</taxon>
        <taxon>Craniata</taxon>
        <taxon>Vertebrata</taxon>
        <taxon>Euteleostomi</taxon>
        <taxon>Actinopterygii</taxon>
        <taxon>Neopterygii</taxon>
        <taxon>Teleostei</taxon>
        <taxon>Neoteleostei</taxon>
        <taxon>Acanthomorphata</taxon>
        <taxon>Ovalentaria</taxon>
        <taxon>Pomacentridae</taxon>
        <taxon>Amphiprion</taxon>
    </lineage>
</organism>
<feature type="coiled-coil region" evidence="1">
    <location>
        <begin position="198"/>
        <end position="225"/>
    </location>
</feature>
<reference evidence="3" key="3">
    <citation type="submission" date="2025-09" db="UniProtKB">
        <authorList>
            <consortium name="Ensembl"/>
        </authorList>
    </citation>
    <scope>IDENTIFICATION</scope>
</reference>
<reference evidence="3" key="2">
    <citation type="submission" date="2025-08" db="UniProtKB">
        <authorList>
            <consortium name="Ensembl"/>
        </authorList>
    </citation>
    <scope>IDENTIFICATION</scope>
</reference>
<gene>
    <name evidence="3" type="primary">IHO1</name>
</gene>
<dbReference type="AlphaFoldDB" id="A0A3Q1BY54"/>
<sequence length="436" mass="48839">MNHIKNIKDMLSIPTGTRNAATSGYSSLTDSQFFFGSQFWPENSQGTSQDMSLSSRNSQQSSQEGSDPKFSSNYHTKPLLLGNLKDKTRISGILDKFEEDRKKAKEKNDSDFLAKECQHIRETLNNIQQLVVGTERNTTVCQTIYEKIDNFTSTLQINLSSLQSDFSQQFETLVNKVESQKEVMTGLEERLQKNGDATAELDSHLQSLKNSLESLREEQERQGHMLKEVQKLLNTLVSEHSAKSSHEGAMDSAIQTSPALEQSVSSNILQDNKLDGTQLACASYNLEQNQVEVPPQDRSHIIMQRKFTVSGHRRRKKRPLVPSQRRKSTVSDENRRPLMNSNKQNLSGSLHENCYLDIASSQDSVNPNSQIPLNKETKSSEVAGCFINPLSGWSQDSSSPSLSLEIIPPILEKLSAESSTVKPASFWQLFDSDSGF</sequence>
<evidence type="ECO:0000256" key="1">
    <source>
        <dbReference type="SAM" id="Coils"/>
    </source>
</evidence>
<feature type="region of interest" description="Disordered" evidence="2">
    <location>
        <begin position="44"/>
        <end position="75"/>
    </location>
</feature>
<dbReference type="STRING" id="80972.ENSAOCP00000019812"/>
<dbReference type="InterPro" id="IPR031529">
    <property type="entry name" value="IHO1"/>
</dbReference>
<evidence type="ECO:0000256" key="2">
    <source>
        <dbReference type="SAM" id="MobiDB-lite"/>
    </source>
</evidence>
<dbReference type="Proteomes" id="UP001501940">
    <property type="component" value="Chromosome 5"/>
</dbReference>
<name>A0A3Q1BY54_AMPOC</name>
<keyword evidence="1" id="KW-0175">Coiled coil</keyword>
<dbReference type="GO" id="GO:0006310">
    <property type="term" value="P:DNA recombination"/>
    <property type="evidence" value="ECO:0007669"/>
    <property type="project" value="InterPro"/>
</dbReference>
<reference evidence="3 4" key="1">
    <citation type="submission" date="2022-01" db="EMBL/GenBank/DDBJ databases">
        <title>A chromosome-scale genome assembly of the false clownfish, Amphiprion ocellaris.</title>
        <authorList>
            <person name="Ryu T."/>
        </authorList>
    </citation>
    <scope>NUCLEOTIDE SEQUENCE [LARGE SCALE GENOMIC DNA]</scope>
</reference>
<feature type="compositionally biased region" description="Basic residues" evidence="2">
    <location>
        <begin position="311"/>
        <end position="328"/>
    </location>
</feature>
<dbReference type="Ensembl" id="ENSAOCT00000014651.2">
    <property type="protein sequence ID" value="ENSAOCP00000019812.1"/>
    <property type="gene ID" value="ENSAOCG00000003457.2"/>
</dbReference>
<dbReference type="PANTHER" id="PTHR35662:SF1">
    <property type="entry name" value="INTERACTOR OF HORMAD1 PROTEIN 1"/>
    <property type="match status" value="1"/>
</dbReference>
<accession>A0A3Q1BY54</accession>
<dbReference type="PANTHER" id="PTHR35662">
    <property type="entry name" value="INTERACTOR OF HORMAD1 PROTEIN 1"/>
    <property type="match status" value="1"/>
</dbReference>
<dbReference type="Pfam" id="PF15771">
    <property type="entry name" value="IHO1"/>
    <property type="match status" value="1"/>
</dbReference>
<evidence type="ECO:0000313" key="4">
    <source>
        <dbReference type="Proteomes" id="UP001501940"/>
    </source>
</evidence>
<proteinExistence type="predicted"/>
<dbReference type="GO" id="GO:0042138">
    <property type="term" value="P:meiotic DNA double-strand break formation"/>
    <property type="evidence" value="ECO:0007669"/>
    <property type="project" value="InterPro"/>
</dbReference>
<evidence type="ECO:0008006" key="5">
    <source>
        <dbReference type="Google" id="ProtNLM"/>
    </source>
</evidence>
<evidence type="ECO:0000313" key="3">
    <source>
        <dbReference type="Ensembl" id="ENSAOCP00000019812.1"/>
    </source>
</evidence>